<dbReference type="GO" id="GO:0006412">
    <property type="term" value="P:translation"/>
    <property type="evidence" value="ECO:0007669"/>
    <property type="project" value="InterPro"/>
</dbReference>
<dbReference type="PANTHER" id="PTHR21569">
    <property type="entry name" value="RIBOSOMAL PROTEIN S9"/>
    <property type="match status" value="1"/>
</dbReference>
<evidence type="ECO:0000313" key="7">
    <source>
        <dbReference type="Proteomes" id="UP001222373"/>
    </source>
</evidence>
<reference evidence="6" key="1">
    <citation type="submission" date="2022-11" db="EMBL/GenBank/DDBJ databases">
        <title>Genomic comparisons reveal selection pressure and functional variation between nutritional endosymbionts of cave-adapted and epigean Hawaiian planthoppers.</title>
        <authorList>
            <person name="Gossett J.M."/>
            <person name="Porter M.L."/>
            <person name="Vasquez Y."/>
            <person name="Bennett G.M."/>
            <person name="Chong R.A."/>
        </authorList>
    </citation>
    <scope>NUCLEOTIDE SEQUENCE</scope>
    <source>
        <strain evidence="6">OPOL2</strain>
    </source>
</reference>
<evidence type="ECO:0000256" key="3">
    <source>
        <dbReference type="ARBA" id="ARBA00023274"/>
    </source>
</evidence>
<evidence type="ECO:0000256" key="2">
    <source>
        <dbReference type="ARBA" id="ARBA00022980"/>
    </source>
</evidence>
<dbReference type="InterPro" id="IPR014721">
    <property type="entry name" value="Ribsml_uS5_D2-typ_fold_subgr"/>
</dbReference>
<name>A0AAX3N8W4_9PROT</name>
<dbReference type="GO" id="GO:0003723">
    <property type="term" value="F:RNA binding"/>
    <property type="evidence" value="ECO:0007669"/>
    <property type="project" value="TreeGrafter"/>
</dbReference>
<organism evidence="6 7">
    <name type="scientific">Candidatus Vidania fulgoroideorum</name>
    <dbReference type="NCBI Taxonomy" id="881286"/>
    <lineage>
        <taxon>Bacteria</taxon>
        <taxon>Pseudomonadati</taxon>
        <taxon>Pseudomonadota</taxon>
        <taxon>Betaproteobacteria</taxon>
        <taxon>Candidatus Vidania</taxon>
    </lineage>
</organism>
<keyword evidence="3" id="KW-0687">Ribonucleoprotein</keyword>
<evidence type="ECO:0000256" key="1">
    <source>
        <dbReference type="ARBA" id="ARBA00005251"/>
    </source>
</evidence>
<comment type="similarity">
    <text evidence="1">Belongs to the universal ribosomal protein uS9 family.</text>
</comment>
<gene>
    <name evidence="6" type="primary">rpsI</name>
    <name evidence="6" type="ORF">ONB67_00800</name>
</gene>
<accession>A0AAX3N8W4</accession>
<dbReference type="Pfam" id="PF00380">
    <property type="entry name" value="Ribosomal_S9"/>
    <property type="match status" value="1"/>
</dbReference>
<dbReference type="GO" id="GO:0003735">
    <property type="term" value="F:structural constituent of ribosome"/>
    <property type="evidence" value="ECO:0007669"/>
    <property type="project" value="InterPro"/>
</dbReference>
<dbReference type="EMBL" id="CP110500">
    <property type="protein sequence ID" value="WDI79225.1"/>
    <property type="molecule type" value="Genomic_DNA"/>
</dbReference>
<dbReference type="Gene3D" id="3.30.230.10">
    <property type="match status" value="1"/>
</dbReference>
<dbReference type="SUPFAM" id="SSF54211">
    <property type="entry name" value="Ribosomal protein S5 domain 2-like"/>
    <property type="match status" value="1"/>
</dbReference>
<evidence type="ECO:0000313" key="6">
    <source>
        <dbReference type="EMBL" id="WDI79225.1"/>
    </source>
</evidence>
<evidence type="ECO:0000256" key="5">
    <source>
        <dbReference type="ARBA" id="ARBA00035523"/>
    </source>
</evidence>
<sequence>MKIFSYSGKGRKKSSVSKVKIFKGNGKLKIVGICMVRYFNNVYKIIINFLNKKFDIKVFVKGGGIKSKIKSVEFALSNVLLKIQPNYKKIIKEMNLISDSRKNERKKVGFVKSRKKKQFSKR</sequence>
<dbReference type="InterPro" id="IPR000754">
    <property type="entry name" value="Ribosomal_uS9"/>
</dbReference>
<dbReference type="InterPro" id="IPR020568">
    <property type="entry name" value="Ribosomal_Su5_D2-typ_SF"/>
</dbReference>
<evidence type="ECO:0000256" key="4">
    <source>
        <dbReference type="ARBA" id="ARBA00035259"/>
    </source>
</evidence>
<dbReference type="Proteomes" id="UP001222373">
    <property type="component" value="Chromosome"/>
</dbReference>
<protein>
    <recommendedName>
        <fullName evidence="4">Small ribosomal subunit protein uS9</fullName>
    </recommendedName>
    <alternativeName>
        <fullName evidence="5">30S ribosomal protein S9</fullName>
    </alternativeName>
</protein>
<proteinExistence type="inferred from homology"/>
<dbReference type="AlphaFoldDB" id="A0AAX3N8W4"/>
<keyword evidence="2 6" id="KW-0689">Ribosomal protein</keyword>
<dbReference type="GO" id="GO:0015935">
    <property type="term" value="C:small ribosomal subunit"/>
    <property type="evidence" value="ECO:0007669"/>
    <property type="project" value="TreeGrafter"/>
</dbReference>
<dbReference type="PANTHER" id="PTHR21569:SF1">
    <property type="entry name" value="SMALL RIBOSOMAL SUBUNIT PROTEIN US9M"/>
    <property type="match status" value="1"/>
</dbReference>